<feature type="binding site" evidence="11">
    <location>
        <position position="56"/>
    </location>
    <ligand>
        <name>FAD</name>
        <dbReference type="ChEBI" id="CHEBI:57692"/>
    </ligand>
</feature>
<dbReference type="Proteomes" id="UP000264071">
    <property type="component" value="Unassembled WGS sequence"/>
</dbReference>
<evidence type="ECO:0000313" key="17">
    <source>
        <dbReference type="Proteomes" id="UP000264071"/>
    </source>
</evidence>
<dbReference type="OMA" id="CAQLGMK"/>
<dbReference type="InterPro" id="IPR050151">
    <property type="entry name" value="Class-I_Pyr_Nuc-Dis_Oxidored"/>
</dbReference>
<dbReference type="InterPro" id="IPR016156">
    <property type="entry name" value="FAD/NAD-linked_Rdtase_dimer_sf"/>
</dbReference>
<reference evidence="16 17" key="1">
    <citation type="journal article" date="2018" name="Nat. Biotechnol.">
        <title>A standardized bacterial taxonomy based on genome phylogeny substantially revises the tree of life.</title>
        <authorList>
            <person name="Parks D.H."/>
            <person name="Chuvochina M."/>
            <person name="Waite D.W."/>
            <person name="Rinke C."/>
            <person name="Skarshewski A."/>
            <person name="Chaumeil P.A."/>
            <person name="Hugenholtz P."/>
        </authorList>
    </citation>
    <scope>NUCLEOTIDE SEQUENCE [LARGE SCALE GENOMIC DNA]</scope>
    <source>
        <strain evidence="16">UBA8844</strain>
    </source>
</reference>
<evidence type="ECO:0000256" key="5">
    <source>
        <dbReference type="ARBA" id="ARBA00023002"/>
    </source>
</evidence>
<keyword evidence="8 13" id="KW-0676">Redox-active center</keyword>
<dbReference type="PROSITE" id="PS00076">
    <property type="entry name" value="PYRIDINE_REDOX_1"/>
    <property type="match status" value="1"/>
</dbReference>
<keyword evidence="3 13" id="KW-0285">Flavoprotein</keyword>
<protein>
    <recommendedName>
        <fullName evidence="2 13">Dihydrolipoyl dehydrogenase</fullName>
        <ecNumber evidence="2 13">1.8.1.4</ecNumber>
    </recommendedName>
</protein>
<feature type="binding site" evidence="11">
    <location>
        <position position="317"/>
    </location>
    <ligand>
        <name>FAD</name>
        <dbReference type="ChEBI" id="CHEBI:57692"/>
    </ligand>
</feature>
<dbReference type="Gene3D" id="3.50.50.60">
    <property type="entry name" value="FAD/NAD(P)-binding domain"/>
    <property type="match status" value="2"/>
</dbReference>
<comment type="catalytic activity">
    <reaction evidence="9 13">
        <text>N(6)-[(R)-dihydrolipoyl]-L-lysyl-[protein] + NAD(+) = N(6)-[(R)-lipoyl]-L-lysyl-[protein] + NADH + H(+)</text>
        <dbReference type="Rhea" id="RHEA:15045"/>
        <dbReference type="Rhea" id="RHEA-COMP:10474"/>
        <dbReference type="Rhea" id="RHEA-COMP:10475"/>
        <dbReference type="ChEBI" id="CHEBI:15378"/>
        <dbReference type="ChEBI" id="CHEBI:57540"/>
        <dbReference type="ChEBI" id="CHEBI:57945"/>
        <dbReference type="ChEBI" id="CHEBI:83099"/>
        <dbReference type="ChEBI" id="CHEBI:83100"/>
        <dbReference type="EC" id="1.8.1.4"/>
    </reaction>
</comment>
<dbReference type="NCBIfam" id="TIGR01350">
    <property type="entry name" value="lipoamide_DH"/>
    <property type="match status" value="1"/>
</dbReference>
<dbReference type="InterPro" id="IPR004099">
    <property type="entry name" value="Pyr_nucl-diS_OxRdtase_dimer"/>
</dbReference>
<sequence>MTSTTSQTADVLVLGGGPGGYVAAIRAAQLGFSVTCIEADKTLGGTCVTVGCIPSKALLQSSEHYEWLRLHAAEHGVKVEGATVDLPAMMARKTDVVAQNTKGIEFLFRKNKITWAKGFGTLKTGNVVEVKDTDGNVTSWQGKHVIIATGSVPVQLPFLPFDEQRVLSNVGALQIPEVPKHLIVIGGGVIGLELGSVWRRLGAKVTVVEFAPTILPGNDDDVIKEADKILRKQGLEIHTGTKVTGADVRADGVTIHAEKDGAALSFDGDYVLVSVGRKPSLSGVDAAALGLALGQRGEIAVNDQMRTNLPNVFAIGDVVGGKLLAHKAEDEGVIAAEVIAGKPVHMHYRTMPGVVYTWPEIATVGLTEQEVKASGRAYRVGKFPFSANGRARTMGETQGFVKFVVDKDSDEILGCHMIGPHVADNLAQVVLAMEYRGSAEDIAITVHSHPTLSETVKEAALSALGRALHM</sequence>
<comment type="miscellaneous">
    <text evidence="13">The active site is a redox-active disulfide bond.</text>
</comment>
<evidence type="ECO:0000256" key="10">
    <source>
        <dbReference type="PIRSR" id="PIRSR000350-2"/>
    </source>
</evidence>
<organism evidence="16 17">
    <name type="scientific">Gemmatimonas aurantiaca</name>
    <dbReference type="NCBI Taxonomy" id="173480"/>
    <lineage>
        <taxon>Bacteria</taxon>
        <taxon>Pseudomonadati</taxon>
        <taxon>Gemmatimonadota</taxon>
        <taxon>Gemmatimonadia</taxon>
        <taxon>Gemmatimonadales</taxon>
        <taxon>Gemmatimonadaceae</taxon>
        <taxon>Gemmatimonas</taxon>
    </lineage>
</organism>
<evidence type="ECO:0000256" key="2">
    <source>
        <dbReference type="ARBA" id="ARBA00012608"/>
    </source>
</evidence>
<dbReference type="InterPro" id="IPR036188">
    <property type="entry name" value="FAD/NAD-bd_sf"/>
</dbReference>
<dbReference type="GO" id="GO:0050660">
    <property type="term" value="F:flavin adenine dinucleotide binding"/>
    <property type="evidence" value="ECO:0007669"/>
    <property type="project" value="InterPro"/>
</dbReference>
<evidence type="ECO:0000256" key="8">
    <source>
        <dbReference type="ARBA" id="ARBA00023284"/>
    </source>
</evidence>
<dbReference type="EC" id="1.8.1.4" evidence="2 13"/>
<evidence type="ECO:0000256" key="6">
    <source>
        <dbReference type="ARBA" id="ARBA00023027"/>
    </source>
</evidence>
<dbReference type="FunFam" id="3.30.390.30:FF:000001">
    <property type="entry name" value="Dihydrolipoyl dehydrogenase"/>
    <property type="match status" value="1"/>
</dbReference>
<evidence type="ECO:0000256" key="4">
    <source>
        <dbReference type="ARBA" id="ARBA00022827"/>
    </source>
</evidence>
<comment type="caution">
    <text evidence="16">The sequence shown here is derived from an EMBL/GenBank/DDBJ whole genome shotgun (WGS) entry which is preliminary data.</text>
</comment>
<dbReference type="SUPFAM" id="SSF55424">
    <property type="entry name" value="FAD/NAD-linked reductases, dimerisation (C-terminal) domain"/>
    <property type="match status" value="1"/>
</dbReference>
<dbReference type="SUPFAM" id="SSF51905">
    <property type="entry name" value="FAD/NAD(P)-binding domain"/>
    <property type="match status" value="1"/>
</dbReference>
<dbReference type="InterPro" id="IPR012999">
    <property type="entry name" value="Pyr_OxRdtase_I_AS"/>
</dbReference>
<feature type="disulfide bond" description="Redox-active" evidence="12">
    <location>
        <begin position="47"/>
        <end position="52"/>
    </location>
</feature>
<dbReference type="Gene3D" id="3.30.390.30">
    <property type="match status" value="1"/>
</dbReference>
<dbReference type="PRINTS" id="PR00368">
    <property type="entry name" value="FADPNR"/>
</dbReference>
<comment type="cofactor">
    <cofactor evidence="11 13">
        <name>FAD</name>
        <dbReference type="ChEBI" id="CHEBI:57692"/>
    </cofactor>
    <text evidence="11 13">Binds 1 FAD per subunit.</text>
</comment>
<dbReference type="PRINTS" id="PR00411">
    <property type="entry name" value="PNDRDTASEI"/>
</dbReference>
<feature type="binding site" evidence="11">
    <location>
        <position position="209"/>
    </location>
    <ligand>
        <name>NAD(+)</name>
        <dbReference type="ChEBI" id="CHEBI:57540"/>
    </ligand>
</feature>
<evidence type="ECO:0000256" key="3">
    <source>
        <dbReference type="ARBA" id="ARBA00022630"/>
    </source>
</evidence>
<dbReference type="GO" id="GO:0004148">
    <property type="term" value="F:dihydrolipoyl dehydrogenase (NADH) activity"/>
    <property type="evidence" value="ECO:0007669"/>
    <property type="project" value="UniProtKB-EC"/>
</dbReference>
<feature type="domain" description="FAD/NAD(P)-binding" evidence="15">
    <location>
        <begin position="10"/>
        <end position="332"/>
    </location>
</feature>
<evidence type="ECO:0000256" key="12">
    <source>
        <dbReference type="PIRSR" id="PIRSR000350-4"/>
    </source>
</evidence>
<evidence type="ECO:0000313" key="16">
    <source>
        <dbReference type="EMBL" id="HCT58550.1"/>
    </source>
</evidence>
<feature type="active site" description="Proton acceptor" evidence="10">
    <location>
        <position position="449"/>
    </location>
</feature>
<keyword evidence="11" id="KW-0547">Nucleotide-binding</keyword>
<dbReference type="Pfam" id="PF02852">
    <property type="entry name" value="Pyr_redox_dim"/>
    <property type="match status" value="1"/>
</dbReference>
<dbReference type="InterPro" id="IPR023753">
    <property type="entry name" value="FAD/NAD-binding_dom"/>
</dbReference>
<dbReference type="EMBL" id="DPIY01000011">
    <property type="protein sequence ID" value="HCT58550.1"/>
    <property type="molecule type" value="Genomic_DNA"/>
</dbReference>
<feature type="binding site" evidence="11">
    <location>
        <position position="276"/>
    </location>
    <ligand>
        <name>NAD(+)</name>
        <dbReference type="ChEBI" id="CHEBI:57540"/>
    </ligand>
</feature>
<evidence type="ECO:0000259" key="14">
    <source>
        <dbReference type="Pfam" id="PF02852"/>
    </source>
</evidence>
<accession>A0A3D4VBQ1</accession>
<comment type="similarity">
    <text evidence="1 13">Belongs to the class-I pyridine nucleotide-disulfide oxidoreductase family.</text>
</comment>
<keyword evidence="5 13" id="KW-0560">Oxidoreductase</keyword>
<feature type="binding site" evidence="11">
    <location>
        <position position="120"/>
    </location>
    <ligand>
        <name>FAD</name>
        <dbReference type="ChEBI" id="CHEBI:57692"/>
    </ligand>
</feature>
<evidence type="ECO:0000256" key="13">
    <source>
        <dbReference type="RuleBase" id="RU003692"/>
    </source>
</evidence>
<dbReference type="GO" id="GO:0005737">
    <property type="term" value="C:cytoplasm"/>
    <property type="evidence" value="ECO:0007669"/>
    <property type="project" value="UniProtKB-ARBA"/>
</dbReference>
<evidence type="ECO:0000256" key="11">
    <source>
        <dbReference type="PIRSR" id="PIRSR000350-3"/>
    </source>
</evidence>
<dbReference type="PIRSF" id="PIRSF000350">
    <property type="entry name" value="Mercury_reductase_MerA"/>
    <property type="match status" value="1"/>
</dbReference>
<dbReference type="GO" id="GO:0006103">
    <property type="term" value="P:2-oxoglutarate metabolic process"/>
    <property type="evidence" value="ECO:0007669"/>
    <property type="project" value="TreeGrafter"/>
</dbReference>
<evidence type="ECO:0000256" key="7">
    <source>
        <dbReference type="ARBA" id="ARBA00023157"/>
    </source>
</evidence>
<dbReference type="PANTHER" id="PTHR22912:SF151">
    <property type="entry name" value="DIHYDROLIPOYL DEHYDROGENASE, MITOCHONDRIAL"/>
    <property type="match status" value="1"/>
</dbReference>
<dbReference type="InterPro" id="IPR001100">
    <property type="entry name" value="Pyr_nuc-diS_OxRdtase"/>
</dbReference>
<dbReference type="AlphaFoldDB" id="A0A3D4VBQ1"/>
<dbReference type="InterPro" id="IPR006258">
    <property type="entry name" value="Lipoamide_DH"/>
</dbReference>
<proteinExistence type="inferred from homology"/>
<feature type="binding site" evidence="11">
    <location>
        <begin position="149"/>
        <end position="151"/>
    </location>
    <ligand>
        <name>FAD</name>
        <dbReference type="ChEBI" id="CHEBI:57692"/>
    </ligand>
</feature>
<dbReference type="Pfam" id="PF07992">
    <property type="entry name" value="Pyr_redox_2"/>
    <property type="match status" value="1"/>
</dbReference>
<gene>
    <name evidence="16" type="primary">lpdA</name>
    <name evidence="16" type="ORF">DGD08_15200</name>
</gene>
<keyword evidence="6 11" id="KW-0520">NAD</keyword>
<keyword evidence="4 11" id="KW-0274">FAD</keyword>
<keyword evidence="7" id="KW-1015">Disulfide bond</keyword>
<evidence type="ECO:0000256" key="9">
    <source>
        <dbReference type="ARBA" id="ARBA00049187"/>
    </source>
</evidence>
<name>A0A3D4VBQ1_9BACT</name>
<evidence type="ECO:0000259" key="15">
    <source>
        <dbReference type="Pfam" id="PF07992"/>
    </source>
</evidence>
<feature type="domain" description="Pyridine nucleotide-disulphide oxidoreductase dimerisation" evidence="14">
    <location>
        <begin position="351"/>
        <end position="460"/>
    </location>
</feature>
<feature type="binding site" evidence="11">
    <location>
        <begin position="186"/>
        <end position="193"/>
    </location>
    <ligand>
        <name>NAD(+)</name>
        <dbReference type="ChEBI" id="CHEBI:57540"/>
    </ligand>
</feature>
<dbReference type="PANTHER" id="PTHR22912">
    <property type="entry name" value="DISULFIDE OXIDOREDUCTASE"/>
    <property type="match status" value="1"/>
</dbReference>
<evidence type="ECO:0000256" key="1">
    <source>
        <dbReference type="ARBA" id="ARBA00007532"/>
    </source>
</evidence>